<protein>
    <submittedName>
        <fullName evidence="2">Kinesin motor domain-containing protein</fullName>
    </submittedName>
</protein>
<evidence type="ECO:0000313" key="1">
    <source>
        <dbReference type="Proteomes" id="UP000046393"/>
    </source>
</evidence>
<reference evidence="2" key="1">
    <citation type="submission" date="2017-02" db="UniProtKB">
        <authorList>
            <consortium name="WormBaseParasite"/>
        </authorList>
    </citation>
    <scope>IDENTIFICATION</scope>
</reference>
<proteinExistence type="predicted"/>
<organism evidence="1 2">
    <name type="scientific">Syphacia muris</name>
    <dbReference type="NCBI Taxonomy" id="451379"/>
    <lineage>
        <taxon>Eukaryota</taxon>
        <taxon>Metazoa</taxon>
        <taxon>Ecdysozoa</taxon>
        <taxon>Nematoda</taxon>
        <taxon>Chromadorea</taxon>
        <taxon>Rhabditida</taxon>
        <taxon>Spirurina</taxon>
        <taxon>Oxyuridomorpha</taxon>
        <taxon>Oxyuroidea</taxon>
        <taxon>Oxyuridae</taxon>
        <taxon>Syphacia</taxon>
    </lineage>
</organism>
<name>A0A0N5ASE5_9BILA</name>
<sequence>MVQRQKQNVVTSRSVGEVATTYQQRPVAAEWERTEVSLVLFPVEQKELTDAMHGFQEVRVNAKRSSPKSFKSMTKRTERVRVYFP</sequence>
<dbReference type="WBParaSite" id="SMUV_0000770501-mRNA-1">
    <property type="protein sequence ID" value="SMUV_0000770501-mRNA-1"/>
    <property type="gene ID" value="SMUV_0000770501"/>
</dbReference>
<evidence type="ECO:0000313" key="2">
    <source>
        <dbReference type="WBParaSite" id="SMUV_0000770501-mRNA-1"/>
    </source>
</evidence>
<dbReference type="AlphaFoldDB" id="A0A0N5ASE5"/>
<keyword evidence="1" id="KW-1185">Reference proteome</keyword>
<dbReference type="Proteomes" id="UP000046393">
    <property type="component" value="Unplaced"/>
</dbReference>
<accession>A0A0N5ASE5</accession>